<dbReference type="Gene3D" id="4.10.400.10">
    <property type="entry name" value="Low-density Lipoprotein Receptor"/>
    <property type="match status" value="4"/>
</dbReference>
<gene>
    <name evidence="13" type="ORF">PIBRA_LOCUS11829</name>
</gene>
<protein>
    <submittedName>
        <fullName evidence="13">Uncharacterized protein</fullName>
    </submittedName>
</protein>
<evidence type="ECO:0000256" key="8">
    <source>
        <dbReference type="ARBA" id="ARBA00023157"/>
    </source>
</evidence>
<proteinExistence type="predicted"/>
<dbReference type="FunFam" id="4.10.400.10:FF:000034">
    <property type="entry name" value="Low-density lipoprotein receptor-related protein 2"/>
    <property type="match status" value="1"/>
</dbReference>
<keyword evidence="14" id="KW-1185">Reference proteome</keyword>
<dbReference type="Proteomes" id="UP001152562">
    <property type="component" value="Unassembled WGS sequence"/>
</dbReference>
<feature type="disulfide bond" evidence="11">
    <location>
        <begin position="166"/>
        <end position="178"/>
    </location>
</feature>
<feature type="disulfide bond" evidence="11">
    <location>
        <begin position="230"/>
        <end position="242"/>
    </location>
</feature>
<reference evidence="13" key="1">
    <citation type="submission" date="2022-05" db="EMBL/GenBank/DDBJ databases">
        <authorList>
            <person name="Okamura Y."/>
        </authorList>
    </citation>
    <scope>NUCLEOTIDE SEQUENCE</scope>
</reference>
<dbReference type="SMART" id="SM00192">
    <property type="entry name" value="LDLa"/>
    <property type="match status" value="4"/>
</dbReference>
<keyword evidence="9" id="KW-0675">Receptor</keyword>
<feature type="disulfide bond" evidence="11">
    <location>
        <begin position="67"/>
        <end position="79"/>
    </location>
</feature>
<keyword evidence="10" id="KW-0325">Glycoprotein</keyword>
<keyword evidence="3" id="KW-0812">Transmembrane</keyword>
<sequence>MHRVRKDSPAHLPLIRSRPGPHDREVGRTMGSRQQGDEHTCACGTGRVLAADGRTCVATPHDTAHVCPDKHFHCGRGRCIDGSLVCDGDADCQNGSDENASPTGPCDCRDGSDESGAWCARVVCGAAQFACARSRRCLPATWRCDGAPDCGPQDRSDEQNCEPVECSSVMFKCTNGACVPWEYYCDGHADCTDASDELACRGPARHTTSTTATPARRRGHTGQEDRGGICEPHEFQCNNGECIRQEFRCDARVDCLDGSDEAGCGGMSTSPPVVTTSPITTATLEDDCV</sequence>
<dbReference type="InterPro" id="IPR002172">
    <property type="entry name" value="LDrepeatLR_classA_rpt"/>
</dbReference>
<feature type="disulfide bond" evidence="11">
    <location>
        <begin position="249"/>
        <end position="264"/>
    </location>
</feature>
<comment type="subcellular location">
    <subcellularLocation>
        <location evidence="2">Endomembrane system</location>
    </subcellularLocation>
    <subcellularLocation>
        <location evidence="1">Membrane</location>
        <topology evidence="1">Single-pass membrane protein</topology>
    </subcellularLocation>
</comment>
<dbReference type="GO" id="GO:0005886">
    <property type="term" value="C:plasma membrane"/>
    <property type="evidence" value="ECO:0007669"/>
    <property type="project" value="TreeGrafter"/>
</dbReference>
<evidence type="ECO:0000313" key="14">
    <source>
        <dbReference type="Proteomes" id="UP001152562"/>
    </source>
</evidence>
<dbReference type="PROSITE" id="PS01209">
    <property type="entry name" value="LDLRA_1"/>
    <property type="match status" value="1"/>
</dbReference>
<feature type="disulfide bond" evidence="11">
    <location>
        <begin position="237"/>
        <end position="255"/>
    </location>
</feature>
<evidence type="ECO:0000256" key="11">
    <source>
        <dbReference type="PROSITE-ProRule" id="PRU00124"/>
    </source>
</evidence>
<dbReference type="PRINTS" id="PR00261">
    <property type="entry name" value="LDLRECEPTOR"/>
</dbReference>
<dbReference type="PROSITE" id="PS50068">
    <property type="entry name" value="LDLRA_2"/>
    <property type="match status" value="4"/>
</dbReference>
<name>A0A9P0XEV3_PIEBR</name>
<evidence type="ECO:0000256" key="1">
    <source>
        <dbReference type="ARBA" id="ARBA00004167"/>
    </source>
</evidence>
<dbReference type="InterPro" id="IPR050685">
    <property type="entry name" value="LDLR"/>
</dbReference>
<dbReference type="Pfam" id="PF00057">
    <property type="entry name" value="Ldl_recept_a"/>
    <property type="match status" value="4"/>
</dbReference>
<comment type="caution">
    <text evidence="13">The sequence shown here is derived from an EMBL/GenBank/DDBJ whole genome shotgun (WGS) entry which is preliminary data.</text>
</comment>
<dbReference type="InterPro" id="IPR036055">
    <property type="entry name" value="LDL_receptor-like_sf"/>
</dbReference>
<dbReference type="CDD" id="cd00112">
    <property type="entry name" value="LDLa"/>
    <property type="match status" value="4"/>
</dbReference>
<feature type="region of interest" description="Disordered" evidence="12">
    <location>
        <begin position="1"/>
        <end position="38"/>
    </location>
</feature>
<feature type="disulfide bond" evidence="11">
    <location>
        <begin position="185"/>
        <end position="200"/>
    </location>
</feature>
<dbReference type="SUPFAM" id="SSF57424">
    <property type="entry name" value="LDL receptor-like module"/>
    <property type="match status" value="4"/>
</dbReference>
<keyword evidence="5" id="KW-0677">Repeat</keyword>
<evidence type="ECO:0000256" key="6">
    <source>
        <dbReference type="ARBA" id="ARBA00022989"/>
    </source>
</evidence>
<keyword evidence="4" id="KW-0732">Signal</keyword>
<accession>A0A9P0XEV3</accession>
<evidence type="ECO:0000256" key="7">
    <source>
        <dbReference type="ARBA" id="ARBA00023136"/>
    </source>
</evidence>
<evidence type="ECO:0000256" key="2">
    <source>
        <dbReference type="ARBA" id="ARBA00004308"/>
    </source>
</evidence>
<dbReference type="EMBL" id="CALOZG010000049">
    <property type="protein sequence ID" value="CAH4035811.1"/>
    <property type="molecule type" value="Genomic_DNA"/>
</dbReference>
<feature type="compositionally biased region" description="Low complexity" evidence="12">
    <location>
        <begin position="205"/>
        <end position="214"/>
    </location>
</feature>
<keyword evidence="7" id="KW-0472">Membrane</keyword>
<evidence type="ECO:0000256" key="10">
    <source>
        <dbReference type="ARBA" id="ARBA00023180"/>
    </source>
</evidence>
<feature type="region of interest" description="Disordered" evidence="12">
    <location>
        <begin position="204"/>
        <end position="227"/>
    </location>
</feature>
<dbReference type="AlphaFoldDB" id="A0A9P0XEV3"/>
<keyword evidence="6" id="KW-1133">Transmembrane helix</keyword>
<dbReference type="Gene3D" id="2.10.25.10">
    <property type="entry name" value="Laminin"/>
    <property type="match status" value="1"/>
</dbReference>
<feature type="disulfide bond" evidence="11">
    <location>
        <begin position="173"/>
        <end position="191"/>
    </location>
</feature>
<dbReference type="PANTHER" id="PTHR24270:SF55">
    <property type="entry name" value="VERY LOW-DENSITY LIPOPROTEIN RECEPTOR-RELATED"/>
    <property type="match status" value="1"/>
</dbReference>
<evidence type="ECO:0000256" key="5">
    <source>
        <dbReference type="ARBA" id="ARBA00022737"/>
    </source>
</evidence>
<keyword evidence="8 11" id="KW-1015">Disulfide bond</keyword>
<dbReference type="FunFam" id="4.10.400.10:FF:000045">
    <property type="entry name" value="Low-density lipoprotein receptor-related protein 2"/>
    <property type="match status" value="1"/>
</dbReference>
<organism evidence="13 14">
    <name type="scientific">Pieris brassicae</name>
    <name type="common">White butterfly</name>
    <name type="synonym">Large white butterfly</name>
    <dbReference type="NCBI Taxonomy" id="7116"/>
    <lineage>
        <taxon>Eukaryota</taxon>
        <taxon>Metazoa</taxon>
        <taxon>Ecdysozoa</taxon>
        <taxon>Arthropoda</taxon>
        <taxon>Hexapoda</taxon>
        <taxon>Insecta</taxon>
        <taxon>Pterygota</taxon>
        <taxon>Neoptera</taxon>
        <taxon>Endopterygota</taxon>
        <taxon>Lepidoptera</taxon>
        <taxon>Glossata</taxon>
        <taxon>Ditrysia</taxon>
        <taxon>Papilionoidea</taxon>
        <taxon>Pieridae</taxon>
        <taxon>Pierinae</taxon>
        <taxon>Pieris</taxon>
    </lineage>
</organism>
<dbReference type="FunFam" id="4.10.400.10:FF:000113">
    <property type="entry name" value="Low-density lipoprotein receptor-related protein 8"/>
    <property type="match status" value="1"/>
</dbReference>
<dbReference type="GO" id="GO:0012505">
    <property type="term" value="C:endomembrane system"/>
    <property type="evidence" value="ECO:0007669"/>
    <property type="project" value="UniProtKB-SubCell"/>
</dbReference>
<dbReference type="InterPro" id="IPR023415">
    <property type="entry name" value="LDLR_class-A_CS"/>
</dbReference>
<comment type="caution">
    <text evidence="11">Lacks conserved residue(s) required for the propagation of feature annotation.</text>
</comment>
<dbReference type="GO" id="GO:0016192">
    <property type="term" value="P:vesicle-mediated transport"/>
    <property type="evidence" value="ECO:0007669"/>
    <property type="project" value="UniProtKB-ARBA"/>
</dbReference>
<evidence type="ECO:0000256" key="12">
    <source>
        <dbReference type="SAM" id="MobiDB-lite"/>
    </source>
</evidence>
<evidence type="ECO:0000313" key="13">
    <source>
        <dbReference type="EMBL" id="CAH4035811.1"/>
    </source>
</evidence>
<dbReference type="PANTHER" id="PTHR24270">
    <property type="entry name" value="LOW-DENSITY LIPOPROTEIN RECEPTOR-RELATED"/>
    <property type="match status" value="1"/>
</dbReference>
<evidence type="ECO:0000256" key="3">
    <source>
        <dbReference type="ARBA" id="ARBA00022692"/>
    </source>
</evidence>
<evidence type="ECO:0000256" key="9">
    <source>
        <dbReference type="ARBA" id="ARBA00023170"/>
    </source>
</evidence>
<feature type="disulfide bond" evidence="11">
    <location>
        <begin position="74"/>
        <end position="92"/>
    </location>
</feature>
<evidence type="ECO:0000256" key="4">
    <source>
        <dbReference type="ARBA" id="ARBA00022729"/>
    </source>
</evidence>